<keyword evidence="2" id="KW-0808">Transferase</keyword>
<protein>
    <submittedName>
        <fullName evidence="2">Methyltransferase domain-containing protein</fullName>
    </submittedName>
</protein>
<accession>A0A239ALV8</accession>
<dbReference type="Proteomes" id="UP000198403">
    <property type="component" value="Unassembled WGS sequence"/>
</dbReference>
<dbReference type="GO" id="GO:0032259">
    <property type="term" value="P:methylation"/>
    <property type="evidence" value="ECO:0007669"/>
    <property type="project" value="UniProtKB-KW"/>
</dbReference>
<proteinExistence type="predicted"/>
<feature type="domain" description="Methyltransferase type 11" evidence="1">
    <location>
        <begin position="60"/>
        <end position="154"/>
    </location>
</feature>
<keyword evidence="2" id="KW-0489">Methyltransferase</keyword>
<dbReference type="Pfam" id="PF08241">
    <property type="entry name" value="Methyltransf_11"/>
    <property type="match status" value="1"/>
</dbReference>
<sequence length="254" mass="28427">MLRGMGTHQAANRRAWTGMAPGYAEAAERQWAATEPTWGTVGRLERELGLLGDVRGLDVLELGCGTAYWSAWLQRRGARPIGLDVTPAQLATAGRMQAAHGQRFPLLEADGEAIPLRNGCVDLVVSEYGASIWCDPHRWVAEAARVLRPGGRLAYLVNAWLAVLCQNEVGGVSDRLRRDWRTPRRIEWADDGSIEFQRPPGEWITLLRGCGFEVERLEHLLADPDAEVHGLWGDTPDWPRRWPPEEVWLARLRG</sequence>
<name>A0A239ALV8_9ACTN</name>
<dbReference type="SUPFAM" id="SSF53335">
    <property type="entry name" value="S-adenosyl-L-methionine-dependent methyltransferases"/>
    <property type="match status" value="1"/>
</dbReference>
<dbReference type="PANTHER" id="PTHR43591:SF24">
    <property type="entry name" value="2-METHOXY-6-POLYPRENYL-1,4-BENZOQUINOL METHYLASE, MITOCHONDRIAL"/>
    <property type="match status" value="1"/>
</dbReference>
<evidence type="ECO:0000259" key="1">
    <source>
        <dbReference type="Pfam" id="PF08241"/>
    </source>
</evidence>
<dbReference type="EMBL" id="FZNO01000049">
    <property type="protein sequence ID" value="SNR96549.1"/>
    <property type="molecule type" value="Genomic_DNA"/>
</dbReference>
<dbReference type="AlphaFoldDB" id="A0A239ALV8"/>
<evidence type="ECO:0000313" key="3">
    <source>
        <dbReference type="Proteomes" id="UP000198403"/>
    </source>
</evidence>
<evidence type="ECO:0000313" key="2">
    <source>
        <dbReference type="EMBL" id="SNR96549.1"/>
    </source>
</evidence>
<dbReference type="InterPro" id="IPR013216">
    <property type="entry name" value="Methyltransf_11"/>
</dbReference>
<dbReference type="OrthoDB" id="9805171at2"/>
<keyword evidence="3" id="KW-1185">Reference proteome</keyword>
<dbReference type="PANTHER" id="PTHR43591">
    <property type="entry name" value="METHYLTRANSFERASE"/>
    <property type="match status" value="1"/>
</dbReference>
<organism evidence="2 3">
    <name type="scientific">Blastococcus mobilis</name>
    <dbReference type="NCBI Taxonomy" id="1938746"/>
    <lineage>
        <taxon>Bacteria</taxon>
        <taxon>Bacillati</taxon>
        <taxon>Actinomycetota</taxon>
        <taxon>Actinomycetes</taxon>
        <taxon>Geodermatophilales</taxon>
        <taxon>Geodermatophilaceae</taxon>
        <taxon>Blastococcus</taxon>
    </lineage>
</organism>
<dbReference type="InterPro" id="IPR029063">
    <property type="entry name" value="SAM-dependent_MTases_sf"/>
</dbReference>
<dbReference type="GO" id="GO:0008757">
    <property type="term" value="F:S-adenosylmethionine-dependent methyltransferase activity"/>
    <property type="evidence" value="ECO:0007669"/>
    <property type="project" value="InterPro"/>
</dbReference>
<dbReference type="Gene3D" id="3.40.50.150">
    <property type="entry name" value="Vaccinia Virus protein VP39"/>
    <property type="match status" value="1"/>
</dbReference>
<reference evidence="2 3" key="1">
    <citation type="submission" date="2017-06" db="EMBL/GenBank/DDBJ databases">
        <authorList>
            <person name="Kim H.J."/>
            <person name="Triplett B.A."/>
        </authorList>
    </citation>
    <scope>NUCLEOTIDE SEQUENCE [LARGE SCALE GENOMIC DNA]</scope>
    <source>
        <strain evidence="2 3">DSM 44272</strain>
    </source>
</reference>
<dbReference type="CDD" id="cd02440">
    <property type="entry name" value="AdoMet_MTases"/>
    <property type="match status" value="1"/>
</dbReference>
<gene>
    <name evidence="2" type="ORF">SAMN06272737_1498</name>
</gene>